<dbReference type="Pfam" id="PF05133">
    <property type="entry name" value="SPP1_portal"/>
    <property type="match status" value="1"/>
</dbReference>
<protein>
    <submittedName>
        <fullName evidence="1">Phage portal protein</fullName>
    </submittedName>
</protein>
<dbReference type="EMBL" id="DVLL01000023">
    <property type="protein sequence ID" value="HIT59564.1"/>
    <property type="molecule type" value="Genomic_DNA"/>
</dbReference>
<dbReference type="Proteomes" id="UP000824136">
    <property type="component" value="Unassembled WGS sequence"/>
</dbReference>
<evidence type="ECO:0000313" key="1">
    <source>
        <dbReference type="EMBL" id="HIT59564.1"/>
    </source>
</evidence>
<gene>
    <name evidence="1" type="ORF">IAC39_07640</name>
</gene>
<proteinExistence type="predicted"/>
<dbReference type="AlphaFoldDB" id="A0A9D1GUQ0"/>
<evidence type="ECO:0000313" key="2">
    <source>
        <dbReference type="Proteomes" id="UP000824136"/>
    </source>
</evidence>
<reference evidence="1" key="2">
    <citation type="journal article" date="2021" name="PeerJ">
        <title>Extensive microbial diversity within the chicken gut microbiome revealed by metagenomics and culture.</title>
        <authorList>
            <person name="Gilroy R."/>
            <person name="Ravi A."/>
            <person name="Getino M."/>
            <person name="Pursley I."/>
            <person name="Horton D.L."/>
            <person name="Alikhan N.F."/>
            <person name="Baker D."/>
            <person name="Gharbi K."/>
            <person name="Hall N."/>
            <person name="Watson M."/>
            <person name="Adriaenssens E.M."/>
            <person name="Foster-Nyarko E."/>
            <person name="Jarju S."/>
            <person name="Secka A."/>
            <person name="Antonio M."/>
            <person name="Oren A."/>
            <person name="Chaudhuri R.R."/>
            <person name="La Ragione R."/>
            <person name="Hildebrand F."/>
            <person name="Pallen M.J."/>
        </authorList>
    </citation>
    <scope>NUCLEOTIDE SEQUENCE</scope>
    <source>
        <strain evidence="1">CHK33-4379</strain>
    </source>
</reference>
<name>A0A9D1GUQ0_9FIRM</name>
<accession>A0A9D1GUQ0</accession>
<sequence>MKTFQDMLAAAREGSLADFLREAILDHKLSAEYRNAIEAAAYWRNENPTISRYRKLLYTISGKAVPDNYSANFKIASNVYFRFVTQTVQYLLGNGALFDNPETKKRLGGNSFDLKLQYALTMALNGGVSFGLMNYDRLEVFGITEFVPLYDEENGALSAGIRFWQIDSDKPMRVTLYESDGYTDYICKRSGSDSEAFEQMSKKRPYKQTVVQSEFEGSRLHDGENYPGFPIVPLYSPRRQSSIVGFRRQIDCYDLIESGLANDIDDASMIYWTISNAGGMDDIDLAKFVEHMKTVKAAVVDEDGAKAESHTVDVPYESRETMLARLESEMYRDFMVLNLDMISGGSSTATAIKAAYEPMNLYSNMLEANVLEFVEGLLSVLEISDSCRFKRDSIVNELESARTAQTRVSTALLLRGLFDDETVIRLCARALDLSDEDADRIISKASVTSQVLSLETE</sequence>
<organism evidence="1 2">
    <name type="scientific">Candidatus Faeciplasma pullistercoris</name>
    <dbReference type="NCBI Taxonomy" id="2840800"/>
    <lineage>
        <taxon>Bacteria</taxon>
        <taxon>Bacillati</taxon>
        <taxon>Bacillota</taxon>
        <taxon>Clostridia</taxon>
        <taxon>Eubacteriales</taxon>
        <taxon>Oscillospiraceae</taxon>
        <taxon>Oscillospiraceae incertae sedis</taxon>
        <taxon>Candidatus Faeciplasma</taxon>
    </lineage>
</organism>
<dbReference type="InterPro" id="IPR021145">
    <property type="entry name" value="Portal_protein_SPP1_Gp6-like"/>
</dbReference>
<reference evidence="1" key="1">
    <citation type="submission" date="2020-10" db="EMBL/GenBank/DDBJ databases">
        <authorList>
            <person name="Gilroy R."/>
        </authorList>
    </citation>
    <scope>NUCLEOTIDE SEQUENCE</scope>
    <source>
        <strain evidence="1">CHK33-4379</strain>
    </source>
</reference>
<comment type="caution">
    <text evidence="1">The sequence shown here is derived from an EMBL/GenBank/DDBJ whole genome shotgun (WGS) entry which is preliminary data.</text>
</comment>